<comment type="subcellular location">
    <subcellularLocation>
        <location evidence="1">Nucleus</location>
    </subcellularLocation>
</comment>
<evidence type="ECO:0000313" key="11">
    <source>
        <dbReference type="Proteomes" id="UP000095023"/>
    </source>
</evidence>
<keyword evidence="4" id="KW-0238">DNA-binding</keyword>
<feature type="region of interest" description="Disordered" evidence="8">
    <location>
        <begin position="1"/>
        <end position="25"/>
    </location>
</feature>
<dbReference type="GO" id="GO:0000981">
    <property type="term" value="F:DNA-binding transcription factor activity, RNA polymerase II-specific"/>
    <property type="evidence" value="ECO:0007669"/>
    <property type="project" value="InterPro"/>
</dbReference>
<dbReference type="InterPro" id="IPR004827">
    <property type="entry name" value="bZIP"/>
</dbReference>
<dbReference type="GO" id="GO:0045944">
    <property type="term" value="P:positive regulation of transcription by RNA polymerase II"/>
    <property type="evidence" value="ECO:0007669"/>
    <property type="project" value="InterPro"/>
</dbReference>
<evidence type="ECO:0000256" key="4">
    <source>
        <dbReference type="ARBA" id="ARBA00023125"/>
    </source>
</evidence>
<keyword evidence="6" id="KW-0834">Unfolded protein response</keyword>
<dbReference type="InterPro" id="IPR044280">
    <property type="entry name" value="Hac1/HY5"/>
</dbReference>
<dbReference type="SUPFAM" id="SSF57959">
    <property type="entry name" value="Leucine zipper domain"/>
    <property type="match status" value="1"/>
</dbReference>
<dbReference type="Gene3D" id="1.20.5.170">
    <property type="match status" value="1"/>
</dbReference>
<dbReference type="PANTHER" id="PTHR46714:SF6">
    <property type="entry name" value="TRANSCRIPTIONAL ACTIVATOR HAC1"/>
    <property type="match status" value="1"/>
</dbReference>
<reference evidence="11" key="1">
    <citation type="submission" date="2016-02" db="EMBL/GenBank/DDBJ databases">
        <title>Comparative genomics of biotechnologically important yeasts.</title>
        <authorList>
            <consortium name="DOE Joint Genome Institute"/>
            <person name="Riley R."/>
            <person name="Haridas S."/>
            <person name="Wolfe K.H."/>
            <person name="Lopes M.R."/>
            <person name="Hittinger C.T."/>
            <person name="Goker M."/>
            <person name="Salamov A."/>
            <person name="Wisecaver J."/>
            <person name="Long T.M."/>
            <person name="Aerts A.L."/>
            <person name="Barry K."/>
            <person name="Choi C."/>
            <person name="Clum A."/>
            <person name="Coughlan A.Y."/>
            <person name="Deshpande S."/>
            <person name="Douglass A.P."/>
            <person name="Hanson S.J."/>
            <person name="Klenk H.-P."/>
            <person name="Labutti K."/>
            <person name="Lapidus A."/>
            <person name="Lindquist E."/>
            <person name="Lipzen A."/>
            <person name="Meier-Kolthoff J.P."/>
            <person name="Ohm R.A."/>
            <person name="Otillar R.P."/>
            <person name="Pangilinan J."/>
            <person name="Peng Y."/>
            <person name="Rokas A."/>
            <person name="Rosa C.A."/>
            <person name="Scheuner C."/>
            <person name="Sibirny A.A."/>
            <person name="Slot J.C."/>
            <person name="Stielow J.B."/>
            <person name="Sun H."/>
            <person name="Kurtzman C.P."/>
            <person name="Blackwell M."/>
            <person name="Jeffries T.W."/>
            <person name="Grigoriev I.V."/>
        </authorList>
    </citation>
    <scope>NUCLEOTIDE SEQUENCE [LARGE SCALE GENOMIC DNA]</scope>
    <source>
        <strain evidence="11">NRRL Y-17796</strain>
    </source>
</reference>
<feature type="region of interest" description="Disordered" evidence="8">
    <location>
        <begin position="213"/>
        <end position="276"/>
    </location>
</feature>
<evidence type="ECO:0000256" key="7">
    <source>
        <dbReference type="ARBA" id="ARBA00023242"/>
    </source>
</evidence>
<accession>A0A1E4TJT5</accession>
<evidence type="ECO:0000256" key="8">
    <source>
        <dbReference type="SAM" id="MobiDB-lite"/>
    </source>
</evidence>
<dbReference type="Pfam" id="PF07716">
    <property type="entry name" value="bZIP_2"/>
    <property type="match status" value="1"/>
</dbReference>
<keyword evidence="11" id="KW-1185">Reference proteome</keyword>
<dbReference type="OrthoDB" id="674948at2759"/>
<keyword evidence="5" id="KW-0804">Transcription</keyword>
<dbReference type="AlphaFoldDB" id="A0A1E4TJT5"/>
<proteinExistence type="inferred from homology"/>
<evidence type="ECO:0000256" key="2">
    <source>
        <dbReference type="ARBA" id="ARBA00007163"/>
    </source>
</evidence>
<evidence type="ECO:0000313" key="10">
    <source>
        <dbReference type="EMBL" id="ODV92025.1"/>
    </source>
</evidence>
<protein>
    <recommendedName>
        <fullName evidence="9">BZIP domain-containing protein</fullName>
    </recommendedName>
</protein>
<feature type="compositionally biased region" description="Low complexity" evidence="8">
    <location>
        <begin position="237"/>
        <end position="259"/>
    </location>
</feature>
<name>A0A1E4TJT5_9ASCO</name>
<evidence type="ECO:0000256" key="1">
    <source>
        <dbReference type="ARBA" id="ARBA00004123"/>
    </source>
</evidence>
<evidence type="ECO:0000256" key="6">
    <source>
        <dbReference type="ARBA" id="ARBA00023230"/>
    </source>
</evidence>
<evidence type="ECO:0000256" key="3">
    <source>
        <dbReference type="ARBA" id="ARBA00023015"/>
    </source>
</evidence>
<dbReference type="GO" id="GO:0006986">
    <property type="term" value="P:response to unfolded protein"/>
    <property type="evidence" value="ECO:0007669"/>
    <property type="project" value="UniProtKB-KW"/>
</dbReference>
<dbReference type="SMART" id="SM00338">
    <property type="entry name" value="BRLZ"/>
    <property type="match status" value="1"/>
</dbReference>
<dbReference type="GO" id="GO:0005634">
    <property type="term" value="C:nucleus"/>
    <property type="evidence" value="ECO:0007669"/>
    <property type="project" value="UniProtKB-SubCell"/>
</dbReference>
<dbReference type="InterPro" id="IPR046347">
    <property type="entry name" value="bZIP_sf"/>
</dbReference>
<dbReference type="EMBL" id="KV453841">
    <property type="protein sequence ID" value="ODV92025.1"/>
    <property type="molecule type" value="Genomic_DNA"/>
</dbReference>
<dbReference type="GO" id="GO:0003677">
    <property type="term" value="F:DNA binding"/>
    <property type="evidence" value="ECO:0007669"/>
    <property type="project" value="UniProtKB-KW"/>
</dbReference>
<gene>
    <name evidence="10" type="ORF">CANCADRAFT_30295</name>
</gene>
<keyword evidence="3" id="KW-0805">Transcription regulation</keyword>
<organism evidence="10 11">
    <name type="scientific">Tortispora caseinolytica NRRL Y-17796</name>
    <dbReference type="NCBI Taxonomy" id="767744"/>
    <lineage>
        <taxon>Eukaryota</taxon>
        <taxon>Fungi</taxon>
        <taxon>Dikarya</taxon>
        <taxon>Ascomycota</taxon>
        <taxon>Saccharomycotina</taxon>
        <taxon>Trigonopsidomycetes</taxon>
        <taxon>Trigonopsidales</taxon>
        <taxon>Trigonopsidaceae</taxon>
        <taxon>Tortispora</taxon>
    </lineage>
</organism>
<evidence type="ECO:0000259" key="9">
    <source>
        <dbReference type="SMART" id="SM00338"/>
    </source>
</evidence>
<feature type="domain" description="BZIP" evidence="9">
    <location>
        <begin position="44"/>
        <end position="111"/>
    </location>
</feature>
<evidence type="ECO:0000256" key="5">
    <source>
        <dbReference type="ARBA" id="ARBA00023163"/>
    </source>
</evidence>
<comment type="similarity">
    <text evidence="2">Belongs to the bZIP family.</text>
</comment>
<feature type="compositionally biased region" description="Basic and acidic residues" evidence="8">
    <location>
        <begin position="213"/>
        <end position="227"/>
    </location>
</feature>
<dbReference type="PANTHER" id="PTHR46714">
    <property type="entry name" value="TRANSCRIPTIONAL ACTIVATOR HAC1"/>
    <property type="match status" value="1"/>
</dbReference>
<keyword evidence="7" id="KW-0539">Nucleus</keyword>
<dbReference type="Proteomes" id="UP000095023">
    <property type="component" value="Unassembled WGS sequence"/>
</dbReference>
<sequence>MTVRKRSETPTPVDPSKRTTLSTEECEKLLEAKKKMPPRKRAKTEDEKYQRYVERILRNRRSAHSSREKKRRQLQDMETTISCLLEHVCRLESKNTILHDAIDSIPLQTRSKYISEKDTARIPTLQCLEPPTSSSGNSLQIRDSAGALLDSYDVSKTVSALKDGNYMVEQLFNFAPYAASSSTSASPASFYDSESIFGTPSAKVKVEQDVSSEIADKHDINKPESKDPVSQSNQATPSSITSTPHLISPSSSSASAPSPENLEPAVDFFPQFDSTKDKSDYVPYEVDIDTIRPSSMLPHPAVVFAQQLTSSA</sequence>